<dbReference type="RefSeq" id="WP_003372179.1">
    <property type="nucleotide sequence ID" value="NZ_JACBBA010000002.1"/>
</dbReference>
<protein>
    <submittedName>
        <fullName evidence="1">Uncharacterized protein</fullName>
    </submittedName>
</protein>
<accession>A0A6B4JKA9</accession>
<evidence type="ECO:0000313" key="1">
    <source>
        <dbReference type="EMBL" id="NFV25197.1"/>
    </source>
</evidence>
<name>A0A6B4JKA9_CLOBO</name>
<evidence type="ECO:0000313" key="2">
    <source>
        <dbReference type="Proteomes" id="UP000486903"/>
    </source>
</evidence>
<dbReference type="Proteomes" id="UP000486903">
    <property type="component" value="Unassembled WGS sequence"/>
</dbReference>
<reference evidence="1 2" key="1">
    <citation type="submission" date="2019-04" db="EMBL/GenBank/DDBJ databases">
        <title>Genome sequencing of Clostridium botulinum Groups I-IV and Clostridium butyricum.</title>
        <authorList>
            <person name="Brunt J."/>
            <person name="Van Vliet A.H.M."/>
            <person name="Stringer S.C."/>
            <person name="Carter A.T."/>
            <person name="Peck M.W."/>
        </authorList>
    </citation>
    <scope>NUCLEOTIDE SEQUENCE [LARGE SCALE GENOMIC DNA]</scope>
    <source>
        <strain evidence="1 2">BL81</strain>
    </source>
</reference>
<dbReference type="EMBL" id="SXFB01000002">
    <property type="protein sequence ID" value="NFV25197.1"/>
    <property type="molecule type" value="Genomic_DNA"/>
</dbReference>
<dbReference type="AlphaFoldDB" id="A0A6B4JKA9"/>
<organism evidence="1 2">
    <name type="scientific">Clostridium botulinum</name>
    <dbReference type="NCBI Taxonomy" id="1491"/>
    <lineage>
        <taxon>Bacteria</taxon>
        <taxon>Bacillati</taxon>
        <taxon>Bacillota</taxon>
        <taxon>Clostridia</taxon>
        <taxon>Eubacteriales</taxon>
        <taxon>Clostridiaceae</taxon>
        <taxon>Clostridium</taxon>
    </lineage>
</organism>
<comment type="caution">
    <text evidence="1">The sequence shown here is derived from an EMBL/GenBank/DDBJ whole genome shotgun (WGS) entry which is preliminary data.</text>
</comment>
<gene>
    <name evidence="1" type="ORF">FDG31_03290</name>
</gene>
<proteinExistence type="predicted"/>
<sequence length="150" mass="17809">MKKYIVTNWEGDIILDKEATEDYIIKKADSMGYDDYYLFLKDINICKKVLSIAHNKDIKEILYDLGDIKENKDYILVYSGEEYEEYISAERVKEYSDYKYCIYKCNKDIEFIDTESLYINLLTSGNDIYIERNNFSSDIHYVLCNLEVIA</sequence>